<dbReference type="EMBL" id="FOAN01000003">
    <property type="protein sequence ID" value="SEL37051.1"/>
    <property type="molecule type" value="Genomic_DNA"/>
</dbReference>
<keyword evidence="1" id="KW-1133">Transmembrane helix</keyword>
<keyword evidence="1" id="KW-0472">Membrane</keyword>
<gene>
    <name evidence="2" type="ORF">SAMN04515666_103542</name>
</gene>
<name>A0A1H7PMJ4_9HYPH</name>
<accession>A0A1H7PMJ4</accession>
<sequence>MSSVAISTASRFRLRQWRDIGLIAGLALCSGFLALASLPGPVAGPPAPLAAVFPPWVVGEEAVARSLATGARVLRQGTVPFVVVLAPETTARPVGALLMLRLDGLAGCIISPEAEASRS</sequence>
<dbReference type="Proteomes" id="UP000199664">
    <property type="component" value="Unassembled WGS sequence"/>
</dbReference>
<evidence type="ECO:0000313" key="3">
    <source>
        <dbReference type="Proteomes" id="UP000199664"/>
    </source>
</evidence>
<evidence type="ECO:0000313" key="2">
    <source>
        <dbReference type="EMBL" id="SEL37051.1"/>
    </source>
</evidence>
<dbReference type="RefSeq" id="WP_100961151.1">
    <property type="nucleotide sequence ID" value="NZ_FOAN01000003.1"/>
</dbReference>
<dbReference type="STRING" id="1036779.SAMN04515666_103542"/>
<dbReference type="AlphaFoldDB" id="A0A1H7PMJ4"/>
<keyword evidence="3" id="KW-1185">Reference proteome</keyword>
<keyword evidence="1" id="KW-0812">Transmembrane</keyword>
<evidence type="ECO:0000256" key="1">
    <source>
        <dbReference type="SAM" id="Phobius"/>
    </source>
</evidence>
<organism evidence="2 3">
    <name type="scientific">Bosea lupini</name>
    <dbReference type="NCBI Taxonomy" id="1036779"/>
    <lineage>
        <taxon>Bacteria</taxon>
        <taxon>Pseudomonadati</taxon>
        <taxon>Pseudomonadota</taxon>
        <taxon>Alphaproteobacteria</taxon>
        <taxon>Hyphomicrobiales</taxon>
        <taxon>Boseaceae</taxon>
        <taxon>Bosea</taxon>
    </lineage>
</organism>
<feature type="transmembrane region" description="Helical" evidence="1">
    <location>
        <begin position="20"/>
        <end position="38"/>
    </location>
</feature>
<reference evidence="3" key="1">
    <citation type="submission" date="2016-10" db="EMBL/GenBank/DDBJ databases">
        <authorList>
            <person name="Varghese N."/>
            <person name="Submissions S."/>
        </authorList>
    </citation>
    <scope>NUCLEOTIDE SEQUENCE [LARGE SCALE GENOMIC DNA]</scope>
    <source>
        <strain evidence="3">LMG 26383,CCUG 61248,R- 45681</strain>
    </source>
</reference>
<protein>
    <submittedName>
        <fullName evidence="2">Uncharacterized protein</fullName>
    </submittedName>
</protein>
<proteinExistence type="predicted"/>